<accession>A0A4P9WF28</accession>
<dbReference type="SUPFAM" id="SSF52087">
    <property type="entry name" value="CRAL/TRIO domain"/>
    <property type="match status" value="1"/>
</dbReference>
<dbReference type="InterPro" id="IPR036865">
    <property type="entry name" value="CRAL-TRIO_dom_sf"/>
</dbReference>
<dbReference type="CDD" id="cd00170">
    <property type="entry name" value="SEC14"/>
    <property type="match status" value="1"/>
</dbReference>
<dbReference type="Proteomes" id="UP000269721">
    <property type="component" value="Unassembled WGS sequence"/>
</dbReference>
<name>A0A4P9WF28_9FUNG</name>
<dbReference type="EMBL" id="KZ995172">
    <property type="protein sequence ID" value="RKO91224.1"/>
    <property type="molecule type" value="Genomic_DNA"/>
</dbReference>
<organism evidence="2 3">
    <name type="scientific">Blyttiomyces helicus</name>
    <dbReference type="NCBI Taxonomy" id="388810"/>
    <lineage>
        <taxon>Eukaryota</taxon>
        <taxon>Fungi</taxon>
        <taxon>Fungi incertae sedis</taxon>
        <taxon>Chytridiomycota</taxon>
        <taxon>Chytridiomycota incertae sedis</taxon>
        <taxon>Chytridiomycetes</taxon>
        <taxon>Chytridiomycetes incertae sedis</taxon>
        <taxon>Blyttiomyces</taxon>
    </lineage>
</organism>
<evidence type="ECO:0000259" key="1">
    <source>
        <dbReference type="PROSITE" id="PS50191"/>
    </source>
</evidence>
<feature type="domain" description="CRAL-TRIO" evidence="1">
    <location>
        <begin position="1"/>
        <end position="100"/>
    </location>
</feature>
<dbReference type="InterPro" id="IPR001251">
    <property type="entry name" value="CRAL-TRIO_dom"/>
</dbReference>
<sequence>MTLLVDKVDATNDNIEGVYFFRSLTSILQTHFPEMLQRIMIFPTNWLLFTVWKVVKPFLDPQVQEKVSLLGPKEYKAALLDKIPASCLPERYGGTSVDPTDEPMSPGYAGSIHDSAVSIHSVQVPGRWGKGVGLHIPNPAKALHRVGKNIYAHGQGLMHGSASHDGVETTPQAAETLEGGETVAEIDA</sequence>
<dbReference type="Pfam" id="PF00650">
    <property type="entry name" value="CRAL_TRIO"/>
    <property type="match status" value="1"/>
</dbReference>
<dbReference type="PANTHER" id="PTHR45657">
    <property type="entry name" value="CRAL-TRIO DOMAIN-CONTAINING PROTEIN YKL091C-RELATED"/>
    <property type="match status" value="1"/>
</dbReference>
<evidence type="ECO:0000313" key="3">
    <source>
        <dbReference type="Proteomes" id="UP000269721"/>
    </source>
</evidence>
<dbReference type="PANTHER" id="PTHR45657:SF1">
    <property type="entry name" value="CRAL-TRIO DOMAIN-CONTAINING PROTEIN YKL091C-RELATED"/>
    <property type="match status" value="1"/>
</dbReference>
<dbReference type="AlphaFoldDB" id="A0A4P9WF28"/>
<reference evidence="3" key="1">
    <citation type="journal article" date="2018" name="Nat. Microbiol.">
        <title>Leveraging single-cell genomics to expand the fungal tree of life.</title>
        <authorList>
            <person name="Ahrendt S.R."/>
            <person name="Quandt C.A."/>
            <person name="Ciobanu D."/>
            <person name="Clum A."/>
            <person name="Salamov A."/>
            <person name="Andreopoulos B."/>
            <person name="Cheng J.F."/>
            <person name="Woyke T."/>
            <person name="Pelin A."/>
            <person name="Henrissat B."/>
            <person name="Reynolds N.K."/>
            <person name="Benny G.L."/>
            <person name="Smith M.E."/>
            <person name="James T.Y."/>
            <person name="Grigoriev I.V."/>
        </authorList>
    </citation>
    <scope>NUCLEOTIDE SEQUENCE [LARGE SCALE GENOMIC DNA]</scope>
</reference>
<dbReference type="OrthoDB" id="75724at2759"/>
<gene>
    <name evidence="2" type="ORF">BDK51DRAFT_47361</name>
</gene>
<protein>
    <submittedName>
        <fullName evidence="2">CRAL-TRIO domain-containing protein</fullName>
    </submittedName>
</protein>
<keyword evidence="3" id="KW-1185">Reference proteome</keyword>
<dbReference type="InterPro" id="IPR051026">
    <property type="entry name" value="PI/PC_transfer"/>
</dbReference>
<dbReference type="PROSITE" id="PS50191">
    <property type="entry name" value="CRAL_TRIO"/>
    <property type="match status" value="1"/>
</dbReference>
<evidence type="ECO:0000313" key="2">
    <source>
        <dbReference type="EMBL" id="RKO91224.1"/>
    </source>
</evidence>
<proteinExistence type="predicted"/>
<dbReference type="Gene3D" id="3.40.525.10">
    <property type="entry name" value="CRAL-TRIO lipid binding domain"/>
    <property type="match status" value="1"/>
</dbReference>